<dbReference type="EMBL" id="CACRXK020000013">
    <property type="protein sequence ID" value="CAB3976787.1"/>
    <property type="molecule type" value="Genomic_DNA"/>
</dbReference>
<dbReference type="PROSITE" id="PS51347">
    <property type="entry name" value="PHOSPHOTRIESTERASE_2"/>
    <property type="match status" value="1"/>
</dbReference>
<evidence type="ECO:0000256" key="3">
    <source>
        <dbReference type="ARBA" id="ARBA00022801"/>
    </source>
</evidence>
<dbReference type="GO" id="GO:0008270">
    <property type="term" value="F:zinc ion binding"/>
    <property type="evidence" value="ECO:0007669"/>
    <property type="project" value="InterPro"/>
</dbReference>
<dbReference type="SUPFAM" id="SSF51556">
    <property type="entry name" value="Metallo-dependent hydrolases"/>
    <property type="match status" value="1"/>
</dbReference>
<dbReference type="PANTHER" id="PTHR10819">
    <property type="entry name" value="PHOSPHOTRIESTERASE-RELATED"/>
    <property type="match status" value="1"/>
</dbReference>
<dbReference type="PANTHER" id="PTHR10819:SF3">
    <property type="entry name" value="PHOSPHOTRIESTERASE-RELATED PROTEIN"/>
    <property type="match status" value="1"/>
</dbReference>
<keyword evidence="6" id="KW-1185">Reference proteome</keyword>
<keyword evidence="3" id="KW-0378">Hydrolase</keyword>
<reference evidence="5" key="1">
    <citation type="submission" date="2020-04" db="EMBL/GenBank/DDBJ databases">
        <authorList>
            <person name="Alioto T."/>
            <person name="Alioto T."/>
            <person name="Gomez Garrido J."/>
        </authorList>
    </citation>
    <scope>NUCLEOTIDE SEQUENCE</scope>
    <source>
        <strain evidence="5">A484AB</strain>
    </source>
</reference>
<comment type="caution">
    <text evidence="5">The sequence shown here is derived from an EMBL/GenBank/DDBJ whole genome shotgun (WGS) entry which is preliminary data.</text>
</comment>
<dbReference type="Pfam" id="PF02126">
    <property type="entry name" value="PTE"/>
    <property type="match status" value="1"/>
</dbReference>
<comment type="similarity">
    <text evidence="4">Belongs to the metallo-dependent hydrolases superfamily. Phosphotriesterase family.</text>
</comment>
<comment type="caution">
    <text evidence="4">Lacks conserved residue(s) required for the propagation of feature annotation.</text>
</comment>
<dbReference type="Gene3D" id="3.20.20.140">
    <property type="entry name" value="Metal-dependent hydrolases"/>
    <property type="match status" value="1"/>
</dbReference>
<evidence type="ECO:0000256" key="1">
    <source>
        <dbReference type="ARBA" id="ARBA00001968"/>
    </source>
</evidence>
<evidence type="ECO:0000256" key="2">
    <source>
        <dbReference type="ARBA" id="ARBA00022723"/>
    </source>
</evidence>
<evidence type="ECO:0000256" key="4">
    <source>
        <dbReference type="PROSITE-ProRule" id="PRU00679"/>
    </source>
</evidence>
<evidence type="ECO:0000313" key="6">
    <source>
        <dbReference type="Proteomes" id="UP001152795"/>
    </source>
</evidence>
<dbReference type="Proteomes" id="UP001152795">
    <property type="component" value="Unassembled WGS sequence"/>
</dbReference>
<accession>A0A7D9D7I0</accession>
<organism evidence="5 6">
    <name type="scientific">Paramuricea clavata</name>
    <name type="common">Red gorgonian</name>
    <name type="synonym">Violescent sea-whip</name>
    <dbReference type="NCBI Taxonomy" id="317549"/>
    <lineage>
        <taxon>Eukaryota</taxon>
        <taxon>Metazoa</taxon>
        <taxon>Cnidaria</taxon>
        <taxon>Anthozoa</taxon>
        <taxon>Octocorallia</taxon>
        <taxon>Malacalcyonacea</taxon>
        <taxon>Plexauridae</taxon>
        <taxon>Paramuricea</taxon>
    </lineage>
</organism>
<dbReference type="AlphaFoldDB" id="A0A7D9D7I0"/>
<name>A0A7D9D7I0_PARCT</name>
<sequence>MISEISDGIKDTKVKPGIIGEVGTSWPFTDFEKRSLQAAAEAQIQTQTPVMLHPAENSKAPFEVLRLFQEAGGDAKRSVMIMRFQTTSKLSSLLTWVRTWNMTSLVPRFLI</sequence>
<dbReference type="InterPro" id="IPR001559">
    <property type="entry name" value="Phosphotriesterase"/>
</dbReference>
<proteinExistence type="inferred from homology"/>
<evidence type="ECO:0000313" key="5">
    <source>
        <dbReference type="EMBL" id="CAB3976787.1"/>
    </source>
</evidence>
<keyword evidence="2" id="KW-0479">Metal-binding</keyword>
<gene>
    <name evidence="5" type="ORF">PACLA_8A076326</name>
</gene>
<dbReference type="GO" id="GO:0016787">
    <property type="term" value="F:hydrolase activity"/>
    <property type="evidence" value="ECO:0007669"/>
    <property type="project" value="UniProtKB-KW"/>
</dbReference>
<dbReference type="InterPro" id="IPR032466">
    <property type="entry name" value="Metal_Hydrolase"/>
</dbReference>
<dbReference type="OrthoDB" id="9998343at2759"/>
<comment type="cofactor">
    <cofactor evidence="1">
        <name>a divalent metal cation</name>
        <dbReference type="ChEBI" id="CHEBI:60240"/>
    </cofactor>
</comment>
<protein>
    <submittedName>
        <fullName evidence="5">Phosphotriesterase-related isoform X2</fullName>
    </submittedName>
</protein>